<dbReference type="CDD" id="cd00657">
    <property type="entry name" value="Ferritin_like"/>
    <property type="match status" value="1"/>
</dbReference>
<dbReference type="NCBIfam" id="TIGR04535">
    <property type="entry name" value="ferrit_encaps"/>
    <property type="match status" value="1"/>
</dbReference>
<keyword evidence="5" id="KW-1284">Encapsulin nanocompartment</keyword>
<keyword evidence="3" id="KW-0408">Iron</keyword>
<dbReference type="Gene3D" id="6.10.140.1960">
    <property type="match status" value="1"/>
</dbReference>
<evidence type="ECO:0000256" key="4">
    <source>
        <dbReference type="ARBA" id="ARBA00033738"/>
    </source>
</evidence>
<protein>
    <submittedName>
        <fullName evidence="7">Ferritin</fullName>
    </submittedName>
</protein>
<feature type="region of interest" description="Disordered" evidence="6">
    <location>
        <begin position="1"/>
        <end position="21"/>
    </location>
</feature>
<evidence type="ECO:0000313" key="8">
    <source>
        <dbReference type="Proteomes" id="UP001162891"/>
    </source>
</evidence>
<feature type="region of interest" description="Disordered" evidence="6">
    <location>
        <begin position="100"/>
        <end position="119"/>
    </location>
</feature>
<accession>A0ABN6MQG6</accession>
<keyword evidence="1" id="KW-0409">Iron storage</keyword>
<comment type="subcellular location">
    <subcellularLocation>
        <location evidence="4">Encapsulin nanocompartment</location>
    </subcellularLocation>
</comment>
<feature type="compositionally biased region" description="Basic and acidic residues" evidence="6">
    <location>
        <begin position="109"/>
        <end position="119"/>
    </location>
</feature>
<evidence type="ECO:0000256" key="2">
    <source>
        <dbReference type="ARBA" id="ARBA00022723"/>
    </source>
</evidence>
<dbReference type="EMBL" id="AP025591">
    <property type="protein sequence ID" value="BDG03252.1"/>
    <property type="molecule type" value="Genomic_DNA"/>
</dbReference>
<dbReference type="Proteomes" id="UP001162891">
    <property type="component" value="Chromosome"/>
</dbReference>
<proteinExistence type="predicted"/>
<reference evidence="8" key="1">
    <citation type="journal article" date="2022" name="Int. J. Syst. Evol. Microbiol.">
        <title>Anaeromyxobacter oryzae sp. nov., Anaeromyxobacter diazotrophicus sp. nov. and Anaeromyxobacter paludicola sp. nov., isolated from paddy soils.</title>
        <authorList>
            <person name="Itoh H."/>
            <person name="Xu Z."/>
            <person name="Mise K."/>
            <person name="Masuda Y."/>
            <person name="Ushijima N."/>
            <person name="Hayakawa C."/>
            <person name="Shiratori Y."/>
            <person name="Senoo K."/>
        </authorList>
    </citation>
    <scope>NUCLEOTIDE SEQUENCE [LARGE SCALE GENOMIC DNA]</scope>
    <source>
        <strain evidence="8">Red232</strain>
    </source>
</reference>
<evidence type="ECO:0000256" key="1">
    <source>
        <dbReference type="ARBA" id="ARBA00022434"/>
    </source>
</evidence>
<evidence type="ECO:0000256" key="6">
    <source>
        <dbReference type="SAM" id="MobiDB-lite"/>
    </source>
</evidence>
<dbReference type="SUPFAM" id="SSF47240">
    <property type="entry name" value="Ferritin-like"/>
    <property type="match status" value="1"/>
</dbReference>
<evidence type="ECO:0000256" key="3">
    <source>
        <dbReference type="ARBA" id="ARBA00023004"/>
    </source>
</evidence>
<dbReference type="RefSeq" id="WP_248361091.1">
    <property type="nucleotide sequence ID" value="NZ_AP025591.1"/>
</dbReference>
<dbReference type="InterPro" id="IPR009078">
    <property type="entry name" value="Ferritin-like_SF"/>
</dbReference>
<dbReference type="Pfam" id="PF22277">
    <property type="entry name" value="EncFtn-like"/>
    <property type="match status" value="1"/>
</dbReference>
<evidence type="ECO:0000313" key="7">
    <source>
        <dbReference type="EMBL" id="BDG03252.1"/>
    </source>
</evidence>
<keyword evidence="2" id="KW-0479">Metal-binding</keyword>
<sequence>MAGASQGWHENEATLSPRTKDLHRAIVSLQEELEAIDWYQQRIDATHDPELKRILAHNRDEEKEHAMMLLEWIRRHDVVFARQIEMQVGHGGPIVREEELEEASGAAELEQRATKKKGE</sequence>
<keyword evidence="8" id="KW-1185">Reference proteome</keyword>
<organism evidence="7 8">
    <name type="scientific">Anaeromyxobacter oryzae</name>
    <dbReference type="NCBI Taxonomy" id="2918170"/>
    <lineage>
        <taxon>Bacteria</taxon>
        <taxon>Pseudomonadati</taxon>
        <taxon>Myxococcota</taxon>
        <taxon>Myxococcia</taxon>
        <taxon>Myxococcales</taxon>
        <taxon>Cystobacterineae</taxon>
        <taxon>Anaeromyxobacteraceae</taxon>
        <taxon>Anaeromyxobacter</taxon>
    </lineage>
</organism>
<dbReference type="InterPro" id="IPR054581">
    <property type="entry name" value="EncFtn-like"/>
</dbReference>
<gene>
    <name evidence="7" type="ORF">AMOR_22480</name>
</gene>
<dbReference type="InterPro" id="IPR030907">
    <property type="entry name" value="Ferrit_encaps"/>
</dbReference>
<evidence type="ECO:0000256" key="5">
    <source>
        <dbReference type="ARBA" id="ARBA00033787"/>
    </source>
</evidence>
<name>A0ABN6MQG6_9BACT</name>